<accession>A0A8D1H6D8</accession>
<dbReference type="Ensembl" id="ENSSSCT00045019703.1">
    <property type="protein sequence ID" value="ENSSSCP00045013507.1"/>
    <property type="gene ID" value="ENSSSCG00045011640.1"/>
</dbReference>
<reference evidence="3" key="1">
    <citation type="submission" date="2025-08" db="UniProtKB">
        <authorList>
            <consortium name="Ensembl"/>
        </authorList>
    </citation>
    <scope>IDENTIFICATION</scope>
</reference>
<name>A0A8D1H6D8_PIG</name>
<dbReference type="FunFam" id="2.60.120.10:FF:000111">
    <property type="entry name" value="Cyclic nucleotide binding domain containing 2"/>
    <property type="match status" value="1"/>
</dbReference>
<feature type="region of interest" description="Disordered" evidence="1">
    <location>
        <begin position="34"/>
        <end position="54"/>
    </location>
</feature>
<dbReference type="InterPro" id="IPR014710">
    <property type="entry name" value="RmlC-like_jellyroll"/>
</dbReference>
<feature type="compositionally biased region" description="Polar residues" evidence="1">
    <location>
        <begin position="263"/>
        <end position="277"/>
    </location>
</feature>
<sequence>MWQLLSKAFPATSLCFGQVCGLFLHKQQIKRERSRPTEEVSEWAQNGPGNLQSGDERFPGVGGSQEEVFKAVDRKLEMASHMPLLLSTQQEMGLLTSSVRRATVVCMEETEFLVVDREDFLANKLDEEVKKDAKHRFEFFRKMDLFHSWSDDKLWKLVMLGKVEKFSYGQLISKDFVESSFIMFVCKGSCEVLRLIDLGTSPFYHKWVWQHLQLIEDRPLNSRLKDLSPVERFKEFQIRSYPVQDFSFLKLLHLQKSQEQQGSSFSRKIKTSGNTLPKTLGSKIK</sequence>
<dbReference type="Proteomes" id="UP000694728">
    <property type="component" value="Unplaced"/>
</dbReference>
<dbReference type="PANTHER" id="PTHR23011:SF43">
    <property type="entry name" value="CYCLIC NUCLEOTIDE-BINDING DOMAIN-CONTAINING PROTEIN 2"/>
    <property type="match status" value="1"/>
</dbReference>
<dbReference type="SUPFAM" id="SSF51206">
    <property type="entry name" value="cAMP-binding domain-like"/>
    <property type="match status" value="2"/>
</dbReference>
<organism evidence="3 4">
    <name type="scientific">Sus scrofa</name>
    <name type="common">Pig</name>
    <dbReference type="NCBI Taxonomy" id="9823"/>
    <lineage>
        <taxon>Eukaryota</taxon>
        <taxon>Metazoa</taxon>
        <taxon>Chordata</taxon>
        <taxon>Craniata</taxon>
        <taxon>Vertebrata</taxon>
        <taxon>Euteleostomi</taxon>
        <taxon>Mammalia</taxon>
        <taxon>Eutheria</taxon>
        <taxon>Laurasiatheria</taxon>
        <taxon>Artiodactyla</taxon>
        <taxon>Suina</taxon>
        <taxon>Suidae</taxon>
        <taxon>Sus</taxon>
    </lineage>
</organism>
<feature type="compositionally biased region" description="Polar residues" evidence="1">
    <location>
        <begin position="43"/>
        <end position="53"/>
    </location>
</feature>
<protein>
    <recommendedName>
        <fullName evidence="2">Cyclic nucleotide-binding domain-containing protein</fullName>
    </recommendedName>
</protein>
<evidence type="ECO:0000313" key="3">
    <source>
        <dbReference type="Ensembl" id="ENSSSCP00045013507.1"/>
    </source>
</evidence>
<feature type="domain" description="Cyclic nucleotide-binding" evidence="2">
    <location>
        <begin position="91"/>
        <end position="120"/>
    </location>
</feature>
<feature type="region of interest" description="Disordered" evidence="1">
    <location>
        <begin position="263"/>
        <end position="285"/>
    </location>
</feature>
<evidence type="ECO:0000313" key="4">
    <source>
        <dbReference type="Proteomes" id="UP000694728"/>
    </source>
</evidence>
<dbReference type="InterPro" id="IPR000595">
    <property type="entry name" value="cNMP-bd_dom"/>
</dbReference>
<dbReference type="PROSITE" id="PS50042">
    <property type="entry name" value="CNMP_BINDING_3"/>
    <property type="match status" value="1"/>
</dbReference>
<dbReference type="AlphaFoldDB" id="A0A8D1H6D8"/>
<evidence type="ECO:0000259" key="2">
    <source>
        <dbReference type="PROSITE" id="PS50042"/>
    </source>
</evidence>
<dbReference type="Gene3D" id="2.60.120.10">
    <property type="entry name" value="Jelly Rolls"/>
    <property type="match status" value="2"/>
</dbReference>
<dbReference type="InterPro" id="IPR018490">
    <property type="entry name" value="cNMP-bd_dom_sf"/>
</dbReference>
<evidence type="ECO:0000256" key="1">
    <source>
        <dbReference type="SAM" id="MobiDB-lite"/>
    </source>
</evidence>
<proteinExistence type="predicted"/>
<dbReference type="PANTHER" id="PTHR23011">
    <property type="entry name" value="CYCLIC NUCLEOTIDE-BINDING DOMAIN CONTAINING PROTEIN"/>
    <property type="match status" value="1"/>
</dbReference>